<sequence length="56" mass="6367">MSGWEIAIALLVLAALVLTLRLIRRGGTRRLGAEDARDTDITSRVFDPRFRLDKDR</sequence>
<name>A2SMW5_METPP</name>
<proteinExistence type="predicted"/>
<keyword evidence="1" id="KW-0812">Transmembrane</keyword>
<dbReference type="RefSeq" id="WP_011831519.1">
    <property type="nucleotide sequence ID" value="NC_008826.1"/>
</dbReference>
<evidence type="ECO:0008006" key="4">
    <source>
        <dbReference type="Google" id="ProtNLM"/>
    </source>
</evidence>
<evidence type="ECO:0000256" key="1">
    <source>
        <dbReference type="SAM" id="Phobius"/>
    </source>
</evidence>
<reference evidence="2 3" key="1">
    <citation type="journal article" date="2007" name="J. Bacteriol.">
        <title>Whole-genome analysis of the methyl tert-butyl ether-degrading beta-proteobacterium Methylibium petroleiphilum PM1.</title>
        <authorList>
            <person name="Kane S.R."/>
            <person name="Chakicherla A.Y."/>
            <person name="Chain P.S.G."/>
            <person name="Schmidt R."/>
            <person name="Shin M.W."/>
            <person name="Legler T.C."/>
            <person name="Scow K.M."/>
            <person name="Larimer F.W."/>
            <person name="Lucas S.M."/>
            <person name="Richardson P.M."/>
            <person name="Hristova K.R."/>
        </authorList>
    </citation>
    <scope>NUCLEOTIDE SEQUENCE [LARGE SCALE GENOMIC DNA]</scope>
    <source>
        <strain evidence="3">ATCC BAA-1232 / LMG 22953 / PM1</strain>
        <plasmid evidence="2 3">RPME01</plasmid>
    </source>
</reference>
<feature type="transmembrane region" description="Helical" evidence="1">
    <location>
        <begin position="6"/>
        <end position="23"/>
    </location>
</feature>
<dbReference type="AlphaFoldDB" id="A2SMW5"/>
<protein>
    <recommendedName>
        <fullName evidence="4">Transmembrane protein</fullName>
    </recommendedName>
</protein>
<dbReference type="EMBL" id="CP000556">
    <property type="protein sequence ID" value="ABM96904.1"/>
    <property type="molecule type" value="Genomic_DNA"/>
</dbReference>
<dbReference type="Proteomes" id="UP000000366">
    <property type="component" value="Plasmid RPME01"/>
</dbReference>
<geneLocation type="plasmid" evidence="2 3">
    <name>RPME01</name>
</geneLocation>
<dbReference type="HOGENOM" id="CLU_3009150_0_0_4"/>
<keyword evidence="2" id="KW-0614">Plasmid</keyword>
<keyword evidence="1" id="KW-0472">Membrane</keyword>
<dbReference type="KEGG" id="mpt:Mpe_B0125"/>
<accession>A2SMW5</accession>
<keyword evidence="1" id="KW-1133">Transmembrane helix</keyword>
<organism evidence="2 3">
    <name type="scientific">Methylibium petroleiphilum (strain ATCC BAA-1232 / LMG 22953 / PM1)</name>
    <dbReference type="NCBI Taxonomy" id="420662"/>
    <lineage>
        <taxon>Bacteria</taxon>
        <taxon>Pseudomonadati</taxon>
        <taxon>Pseudomonadota</taxon>
        <taxon>Betaproteobacteria</taxon>
        <taxon>Burkholderiales</taxon>
        <taxon>Sphaerotilaceae</taxon>
        <taxon>Methylibium</taxon>
    </lineage>
</organism>
<gene>
    <name evidence="2" type="ordered locus">Mpe_B0125</name>
</gene>
<evidence type="ECO:0000313" key="3">
    <source>
        <dbReference type="Proteomes" id="UP000000366"/>
    </source>
</evidence>
<evidence type="ECO:0000313" key="2">
    <source>
        <dbReference type="EMBL" id="ABM96904.1"/>
    </source>
</evidence>
<keyword evidence="3" id="KW-1185">Reference proteome</keyword>